<evidence type="ECO:0000256" key="3">
    <source>
        <dbReference type="ARBA" id="ARBA00022692"/>
    </source>
</evidence>
<feature type="transmembrane region" description="Helical" evidence="6">
    <location>
        <begin position="387"/>
        <end position="407"/>
    </location>
</feature>
<protein>
    <recommendedName>
        <fullName evidence="6">Protein DETOXIFICATION</fullName>
    </recommendedName>
    <alternativeName>
        <fullName evidence="6">Multidrug and toxic compound extrusion protein</fullName>
    </alternativeName>
</protein>
<sequence>MIKYYAHKFSYSLVSLVWSKLMEPSLKGKGEAEAADDDYAAVRSFEEAMWVSWKEAAKLWRIAAPVAFTALFQYLVVSVTTIFVGHLGDLELSAISLSVTVISGIPFGLLQGMATALGTLCGQAYGAGQVGSLGIYMQQSWIVLLITCIILSPVYIFAAPVLEILGQESDIADLAGKYIVSSAIFLPAQRFLQAQSKVSAMAWIAFAALIIQTGLLHLFINVFGWGTTGAAVAYDITHWGITVGHLSFCQAIPCLMHDVLTRLMEYHDHKILAGLLENAVIAVDHIIVNDQQPSVRSTRVSTEFGMGRPRATKYAVCTAVLQSLIVGILSMIAVFISRDYYATVFTNSEDMQRAVARLAYCLGVTMLLNSATVVLSGVAVGGGWQVMVAYINFACYYLFGLPLAIFLGFKANLVALGLWSGIMSGSALRVLFLLIVTSITNWDREVEQTTKRINKWGSQETKTDRR</sequence>
<dbReference type="AlphaFoldDB" id="A0A4Y1QXI4"/>
<dbReference type="CDD" id="cd13132">
    <property type="entry name" value="MATE_eukaryotic"/>
    <property type="match status" value="1"/>
</dbReference>
<keyword evidence="4 6" id="KW-1133">Transmembrane helix</keyword>
<dbReference type="EMBL" id="AP019298">
    <property type="protein sequence ID" value="BBG96563.1"/>
    <property type="molecule type" value="Genomic_DNA"/>
</dbReference>
<dbReference type="GO" id="GO:0015297">
    <property type="term" value="F:antiporter activity"/>
    <property type="evidence" value="ECO:0007669"/>
    <property type="project" value="InterPro"/>
</dbReference>
<evidence type="ECO:0000256" key="1">
    <source>
        <dbReference type="ARBA" id="ARBA00004141"/>
    </source>
</evidence>
<comment type="caution">
    <text evidence="6">Lacks conserved residue(s) required for the propagation of feature annotation.</text>
</comment>
<organism evidence="7">
    <name type="scientific">Prunus dulcis</name>
    <name type="common">Almond</name>
    <name type="synonym">Amygdalus dulcis</name>
    <dbReference type="NCBI Taxonomy" id="3755"/>
    <lineage>
        <taxon>Eukaryota</taxon>
        <taxon>Viridiplantae</taxon>
        <taxon>Streptophyta</taxon>
        <taxon>Embryophyta</taxon>
        <taxon>Tracheophyta</taxon>
        <taxon>Spermatophyta</taxon>
        <taxon>Magnoliopsida</taxon>
        <taxon>eudicotyledons</taxon>
        <taxon>Gunneridae</taxon>
        <taxon>Pentapetalae</taxon>
        <taxon>rosids</taxon>
        <taxon>fabids</taxon>
        <taxon>Rosales</taxon>
        <taxon>Rosaceae</taxon>
        <taxon>Amygdaloideae</taxon>
        <taxon>Amygdaleae</taxon>
        <taxon>Prunus</taxon>
    </lineage>
</organism>
<dbReference type="InterPro" id="IPR002528">
    <property type="entry name" value="MATE_fam"/>
</dbReference>
<feature type="transmembrane region" description="Helical" evidence="6">
    <location>
        <begin position="314"/>
        <end position="337"/>
    </location>
</feature>
<comment type="subcellular location">
    <subcellularLocation>
        <location evidence="1">Membrane</location>
        <topology evidence="1">Multi-pass membrane protein</topology>
    </subcellularLocation>
</comment>
<feature type="transmembrane region" description="Helical" evidence="6">
    <location>
        <begin position="357"/>
        <end position="380"/>
    </location>
</feature>
<dbReference type="GO" id="GO:0042910">
    <property type="term" value="F:xenobiotic transmembrane transporter activity"/>
    <property type="evidence" value="ECO:0007669"/>
    <property type="project" value="InterPro"/>
</dbReference>
<dbReference type="GO" id="GO:1990961">
    <property type="term" value="P:xenobiotic detoxification by transmembrane export across the plasma membrane"/>
    <property type="evidence" value="ECO:0007669"/>
    <property type="project" value="InterPro"/>
</dbReference>
<proteinExistence type="inferred from homology"/>
<evidence type="ECO:0000256" key="6">
    <source>
        <dbReference type="RuleBase" id="RU004914"/>
    </source>
</evidence>
<evidence type="ECO:0000256" key="4">
    <source>
        <dbReference type="ARBA" id="ARBA00022989"/>
    </source>
</evidence>
<feature type="transmembrane region" description="Helical" evidence="6">
    <location>
        <begin position="95"/>
        <end position="120"/>
    </location>
</feature>
<keyword evidence="5 6" id="KW-0472">Membrane</keyword>
<evidence type="ECO:0000256" key="2">
    <source>
        <dbReference type="ARBA" id="ARBA00010199"/>
    </source>
</evidence>
<feature type="transmembrane region" description="Helical" evidence="6">
    <location>
        <begin position="413"/>
        <end position="436"/>
    </location>
</feature>
<reference evidence="7" key="1">
    <citation type="journal article" date="2019" name="Science">
        <title>Mutation of a bHLH transcription factor allowed almond domestication.</title>
        <authorList>
            <person name="Sanchez-Perez R."/>
            <person name="Pavan S."/>
            <person name="Mazzeo R."/>
            <person name="Moldovan C."/>
            <person name="Aiese Cigliano R."/>
            <person name="Del Cueto J."/>
            <person name="Ricciardi F."/>
            <person name="Lotti C."/>
            <person name="Ricciardi L."/>
            <person name="Dicenta F."/>
            <person name="Lopez-Marques R.L."/>
            <person name="Lindberg Moller B."/>
        </authorList>
    </citation>
    <scope>NUCLEOTIDE SEQUENCE</scope>
</reference>
<dbReference type="InterPro" id="IPR045069">
    <property type="entry name" value="MATE_euk"/>
</dbReference>
<feature type="transmembrane region" description="Helical" evidence="6">
    <location>
        <begin position="59"/>
        <end position="83"/>
    </location>
</feature>
<accession>A0A4Y1QXI4</accession>
<evidence type="ECO:0000256" key="5">
    <source>
        <dbReference type="ARBA" id="ARBA00023136"/>
    </source>
</evidence>
<feature type="transmembrane region" description="Helical" evidence="6">
    <location>
        <begin position="204"/>
        <end position="224"/>
    </location>
</feature>
<name>A0A4Y1QXI4_PRUDU</name>
<evidence type="ECO:0000313" key="7">
    <source>
        <dbReference type="EMBL" id="BBG96563.1"/>
    </source>
</evidence>
<gene>
    <name evidence="7" type="ORF">Prudu_005405</name>
</gene>
<dbReference type="Pfam" id="PF01554">
    <property type="entry name" value="MatE"/>
    <property type="match status" value="2"/>
</dbReference>
<feature type="transmembrane region" description="Helical" evidence="6">
    <location>
        <begin position="141"/>
        <end position="162"/>
    </location>
</feature>
<dbReference type="GO" id="GO:0016020">
    <property type="term" value="C:membrane"/>
    <property type="evidence" value="ECO:0007669"/>
    <property type="project" value="UniProtKB-SubCell"/>
</dbReference>
<dbReference type="PANTHER" id="PTHR11206">
    <property type="entry name" value="MULTIDRUG RESISTANCE PROTEIN"/>
    <property type="match status" value="1"/>
</dbReference>
<keyword evidence="3 6" id="KW-0812">Transmembrane</keyword>
<comment type="similarity">
    <text evidence="2 6">Belongs to the multi antimicrobial extrusion (MATE) (TC 2.A.66.1) family.</text>
</comment>